<evidence type="ECO:0000256" key="1">
    <source>
        <dbReference type="ARBA" id="ARBA00008666"/>
    </source>
</evidence>
<keyword evidence="4" id="KW-1185">Reference proteome</keyword>
<dbReference type="InterPro" id="IPR029417">
    <property type="entry name" value="FAM227"/>
</dbReference>
<dbReference type="EMBL" id="CABD030121117">
    <property type="status" value="NOT_ANNOTATED_CDS"/>
    <property type="molecule type" value="Genomic_DNA"/>
</dbReference>
<dbReference type="EMBL" id="CABD030121116">
    <property type="status" value="NOT_ANNOTATED_CDS"/>
    <property type="molecule type" value="Genomic_DNA"/>
</dbReference>
<feature type="region of interest" description="Disordered" evidence="2">
    <location>
        <begin position="81"/>
        <end position="106"/>
    </location>
</feature>
<dbReference type="OMA" id="TAKEHHF"/>
<evidence type="ECO:0000313" key="4">
    <source>
        <dbReference type="Proteomes" id="UP000001519"/>
    </source>
</evidence>
<reference evidence="3" key="4">
    <citation type="submission" date="2025-09" db="UniProtKB">
        <authorList>
            <consortium name="Ensembl"/>
        </authorList>
    </citation>
    <scope>IDENTIFICATION</scope>
</reference>
<feature type="compositionally biased region" description="Basic and acidic residues" evidence="2">
    <location>
        <begin position="81"/>
        <end position="93"/>
    </location>
</feature>
<proteinExistence type="inferred from homology"/>
<dbReference type="AlphaFoldDB" id="A0A2I2YM17"/>
<dbReference type="Proteomes" id="UP000001519">
    <property type="component" value="Chromosome 22"/>
</dbReference>
<evidence type="ECO:0000256" key="2">
    <source>
        <dbReference type="SAM" id="MobiDB-lite"/>
    </source>
</evidence>
<name>A0A2I2YM17_GORGO</name>
<reference evidence="3 4" key="2">
    <citation type="journal article" date="2012" name="Nature">
        <title>Insights into hominid evolution from the gorilla genome sequence.</title>
        <authorList>
            <person name="Scally A."/>
            <person name="Dutheil J.Y."/>
            <person name="Hillier L.W."/>
            <person name="Jordan G.E."/>
            <person name="Goodhead I."/>
            <person name="Herrero J."/>
            <person name="Hobolth A."/>
            <person name="Lappalainen T."/>
            <person name="Mailund T."/>
            <person name="Marques-Bonet T."/>
            <person name="McCarthy S."/>
            <person name="Montgomery S.H."/>
            <person name="Schwalie P.C."/>
            <person name="Tang Y.A."/>
            <person name="Ward M.C."/>
            <person name="Xue Y."/>
            <person name="Yngvadottir B."/>
            <person name="Alkan C."/>
            <person name="Andersen L.N."/>
            <person name="Ayub Q."/>
            <person name="Ball E.V."/>
            <person name="Beal K."/>
            <person name="Bradley B.J."/>
            <person name="Chen Y."/>
            <person name="Clee C.M."/>
            <person name="Fitzgerald S."/>
            <person name="Graves T.A."/>
            <person name="Gu Y."/>
            <person name="Heath P."/>
            <person name="Heger A."/>
            <person name="Karakoc E."/>
            <person name="Kolb-Kokocinski A."/>
            <person name="Laird G.K."/>
            <person name="Lunter G."/>
            <person name="Meader S."/>
            <person name="Mort M."/>
            <person name="Mullikin J.C."/>
            <person name="Munch K."/>
            <person name="O'Connor T.D."/>
            <person name="Phillips A.D."/>
            <person name="Prado-Martinez J."/>
            <person name="Rogers A.S."/>
            <person name="Sajjadian S."/>
            <person name="Schmidt D."/>
            <person name="Shaw K."/>
            <person name="Simpson J.T."/>
            <person name="Stenson P.D."/>
            <person name="Turner D.J."/>
            <person name="Vigilant L."/>
            <person name="Vilella A.J."/>
            <person name="Whitener W."/>
            <person name="Zhu B."/>
            <person name="Cooper D.N."/>
            <person name="de Jong P."/>
            <person name="Dermitzakis E.T."/>
            <person name="Eichler E.E."/>
            <person name="Flicek P."/>
            <person name="Goldman N."/>
            <person name="Mundy N.I."/>
            <person name="Ning Z."/>
            <person name="Odom D.T."/>
            <person name="Ponting C.P."/>
            <person name="Quail M.A."/>
            <person name="Ryder O.A."/>
            <person name="Searle S.M."/>
            <person name="Warren W.C."/>
            <person name="Wilson R.K."/>
            <person name="Schierup M.H."/>
            <person name="Rogers J."/>
            <person name="Tyler-Smith C."/>
            <person name="Durbin R."/>
        </authorList>
    </citation>
    <scope>NUCLEOTIDE SEQUENCE [LARGE SCALE GENOMIC DNA]</scope>
</reference>
<feature type="compositionally biased region" description="Basic and acidic residues" evidence="2">
    <location>
        <begin position="357"/>
        <end position="369"/>
    </location>
</feature>
<dbReference type="Ensembl" id="ENSGGOT00000054442.1">
    <property type="protein sequence ID" value="ENSGGOP00000035799.1"/>
    <property type="gene ID" value="ENSGGOG00000010896.3"/>
</dbReference>
<reference evidence="3" key="3">
    <citation type="submission" date="2025-08" db="UniProtKB">
        <authorList>
            <consortium name="Ensembl"/>
        </authorList>
    </citation>
    <scope>IDENTIFICATION</scope>
</reference>
<dbReference type="InParanoid" id="A0A2I2YM17"/>
<sequence>MEVINLTTLPMIPVDEHLAVSLVARNTMVKTVRKELENNPPSCLISSMHQVNQKIADINLRTETSANSLAIERFELEKKALREKTRSSPEDKVKRQRKSQYSCKGSELRHARSSVIKRKTADKNLLAELYQYSNFNSSKPNKLPNGVDFCDMVGNVVRAERDCLSGKHFCSGRELEKFLSSPSPRAIWLDSFWWIFHERYQPNKELQNNLFDRIAQHYALLLFRVPKSHYEEALLKRLPSLLSKAVYTSFCCCFPQSWFNTHEFKSDICNTMSLWISGTYPSPQSYDSWDYSELDPERFRREELMLYRRRLTKGREFSLFAGKRALSQKPAQSRKFYHPQSSSANSPSEKTSSAKQNSEKSLRMQNTAKEHHCQTLVLKKPTQEVKRISEARECENMFPKKSCAACKSPELTSNLFDIYGKSPLIVYFLQNYASLQQHGKNVLIVRREKTTTTDCTPVYTDVISETLCSMKKRKDNLNQLYQRHWTEWNYFDKHLKELQDNFSREMKNIDQKAADTKKANHMFIPPSAINEESPDKKTKGRLQREIEFKVCSNKNHGKGRSVNSEEREREEKQKLNISFHSLPSPEELHNLEPGSACRIRDISATRTPLRRPSSWEPSLIYQEQGRHKCSTASCSNSILCHPIMAAVTIVDWNCLFTYPPLLLAPIQQEGLLTF</sequence>
<dbReference type="Bgee" id="ENSGGOG00000010896">
    <property type="expression patterns" value="Expressed in testis and 4 other cell types or tissues"/>
</dbReference>
<dbReference type="EMBL" id="CABD030121115">
    <property type="status" value="NOT_ANNOTATED_CDS"/>
    <property type="molecule type" value="Genomic_DNA"/>
</dbReference>
<dbReference type="PANTHER" id="PTHR33560">
    <property type="entry name" value="PROTEIN FAM227B"/>
    <property type="match status" value="1"/>
</dbReference>
<dbReference type="Pfam" id="PF14922">
    <property type="entry name" value="FWWh"/>
    <property type="match status" value="1"/>
</dbReference>
<comment type="similarity">
    <text evidence="1">Belongs to the FAM227 family.</text>
</comment>
<feature type="region of interest" description="Disordered" evidence="2">
    <location>
        <begin position="329"/>
        <end position="369"/>
    </location>
</feature>
<dbReference type="PANTHER" id="PTHR33560:SF1">
    <property type="entry name" value="PROTEIN FAM227A"/>
    <property type="match status" value="1"/>
</dbReference>
<dbReference type="EMBL" id="CABD030121118">
    <property type="status" value="NOT_ANNOTATED_CDS"/>
    <property type="molecule type" value="Genomic_DNA"/>
</dbReference>
<protein>
    <submittedName>
        <fullName evidence="3">Family with sequence similarity 227 member A</fullName>
    </submittedName>
</protein>
<accession>A0A2I2YM17</accession>
<organism evidence="3 4">
    <name type="scientific">Gorilla gorilla gorilla</name>
    <name type="common">Western lowland gorilla</name>
    <dbReference type="NCBI Taxonomy" id="9595"/>
    <lineage>
        <taxon>Eukaryota</taxon>
        <taxon>Metazoa</taxon>
        <taxon>Chordata</taxon>
        <taxon>Craniata</taxon>
        <taxon>Vertebrata</taxon>
        <taxon>Euteleostomi</taxon>
        <taxon>Mammalia</taxon>
        <taxon>Eutheria</taxon>
        <taxon>Euarchontoglires</taxon>
        <taxon>Primates</taxon>
        <taxon>Haplorrhini</taxon>
        <taxon>Catarrhini</taxon>
        <taxon>Hominidae</taxon>
        <taxon>Gorilla</taxon>
    </lineage>
</organism>
<reference evidence="4" key="1">
    <citation type="submission" date="2011-05" db="EMBL/GenBank/DDBJ databases">
        <title>Insights into the evolution of the great apes provided by the gorilla genome.</title>
        <authorList>
            <person name="Scally A."/>
        </authorList>
    </citation>
    <scope>NUCLEOTIDE SEQUENCE [LARGE SCALE GENOMIC DNA]</scope>
</reference>
<dbReference type="FunCoup" id="A0A2I2YM17">
    <property type="interactions" value="57"/>
</dbReference>
<dbReference type="GeneTree" id="ENSGT00940000162433"/>
<feature type="compositionally biased region" description="Polar residues" evidence="2">
    <location>
        <begin position="339"/>
        <end position="356"/>
    </location>
</feature>
<dbReference type="STRING" id="9593.ENSGGOP00000035799"/>
<evidence type="ECO:0000313" key="3">
    <source>
        <dbReference type="Ensembl" id="ENSGGOP00000035799.1"/>
    </source>
</evidence>